<protein>
    <submittedName>
        <fullName evidence="1">Uncharacterized protein</fullName>
    </submittedName>
</protein>
<gene>
    <name evidence="1" type="ORF">FOXB_16537</name>
</gene>
<dbReference type="EMBL" id="AFQF01005286">
    <property type="protein sequence ID" value="EGU72949.1"/>
    <property type="molecule type" value="Genomic_DNA"/>
</dbReference>
<accession>F9GD03</accession>
<dbReference type="AlphaFoldDB" id="F9GD03"/>
<evidence type="ECO:0000313" key="1">
    <source>
        <dbReference type="EMBL" id="EGU72949.1"/>
    </source>
</evidence>
<dbReference type="PaxDb" id="5507-FOXG_10055P0"/>
<reference evidence="1" key="1">
    <citation type="journal article" date="2012" name="Mol. Plant Microbe Interact.">
        <title>A highly conserved effector in Fusarium oxysporum is required for full virulence on Arabidopsis.</title>
        <authorList>
            <person name="Thatcher L.F."/>
            <person name="Gardiner D.M."/>
            <person name="Kazan K."/>
            <person name="Manners J."/>
        </authorList>
    </citation>
    <scope>NUCLEOTIDE SEQUENCE [LARGE SCALE GENOMIC DNA]</scope>
    <source>
        <strain evidence="1">Fo5176</strain>
    </source>
</reference>
<comment type="caution">
    <text evidence="1">The sequence shown here is derived from an EMBL/GenBank/DDBJ whole genome shotgun (WGS) entry which is preliminary data.</text>
</comment>
<dbReference type="OrthoDB" id="5012172at2759"/>
<name>F9GD03_FUSOF</name>
<proteinExistence type="predicted"/>
<sequence>MSDQTFLDSIPRTFDQTSYQPTPLAMDAAINGAFDALDGIHFDLQPFTVQETLREDSATLEQRKFSWETPSTSSYHAISEDTFAIDEKSPIYICSPSSVVSRAHEQLRSILPDDITGTFVNSCESNNQRVHRWLSELPDIPWLDALQESTENEPSWAIDIGQSREPLPETEGLLNYLDFLNTCYDSIQPTSPTGEYVDYGKLELHAATDPTTTLDAYHLTLLQIDSSSAFTKTIGRKFRPSMRRRYPRGLEKEARRSISLNQATIQNFFSKESLANHTLFVTDVLSSVLNDKCVNITSSDVGVTRMNMMSIFVCKMEYCDPTGGEKLPFPGKDSPATVDEISRRRGQAYNRLYIMFHGGNRNRMR</sequence>
<organism evidence="1">
    <name type="scientific">Fusarium oxysporum (strain Fo5176)</name>
    <name type="common">Fusarium vascular wilt</name>
    <dbReference type="NCBI Taxonomy" id="660025"/>
    <lineage>
        <taxon>Eukaryota</taxon>
        <taxon>Fungi</taxon>
        <taxon>Dikarya</taxon>
        <taxon>Ascomycota</taxon>
        <taxon>Pezizomycotina</taxon>
        <taxon>Sordariomycetes</taxon>
        <taxon>Hypocreomycetidae</taxon>
        <taxon>Hypocreales</taxon>
        <taxon>Nectriaceae</taxon>
        <taxon>Fusarium</taxon>
        <taxon>Fusarium oxysporum species complex</taxon>
    </lineage>
</organism>